<evidence type="ECO:0000313" key="2">
    <source>
        <dbReference type="Proteomes" id="UP001597419"/>
    </source>
</evidence>
<dbReference type="InterPro" id="IPR019587">
    <property type="entry name" value="Polyketide_cyclase/dehydratase"/>
</dbReference>
<keyword evidence="2" id="KW-1185">Reference proteome</keyword>
<dbReference type="Gene3D" id="3.30.530.20">
    <property type="match status" value="2"/>
</dbReference>
<dbReference type="RefSeq" id="WP_345400569.1">
    <property type="nucleotide sequence ID" value="NZ_BAABHG010000011.1"/>
</dbReference>
<dbReference type="EMBL" id="JBHUKU010000021">
    <property type="protein sequence ID" value="MFD2463567.1"/>
    <property type="molecule type" value="Genomic_DNA"/>
</dbReference>
<dbReference type="SUPFAM" id="SSF55961">
    <property type="entry name" value="Bet v1-like"/>
    <property type="match status" value="2"/>
</dbReference>
<dbReference type="Proteomes" id="UP001597419">
    <property type="component" value="Unassembled WGS sequence"/>
</dbReference>
<protein>
    <submittedName>
        <fullName evidence="1">Aromatase/cyclase</fullName>
    </submittedName>
</protein>
<name>A0ABW5GRK0_9PSEU</name>
<gene>
    <name evidence="1" type="ORF">ACFSYJ_33480</name>
</gene>
<organism evidence="1 2">
    <name type="scientific">Amycolatopsis samaneae</name>
    <dbReference type="NCBI Taxonomy" id="664691"/>
    <lineage>
        <taxon>Bacteria</taxon>
        <taxon>Bacillati</taxon>
        <taxon>Actinomycetota</taxon>
        <taxon>Actinomycetes</taxon>
        <taxon>Pseudonocardiales</taxon>
        <taxon>Pseudonocardiaceae</taxon>
        <taxon>Amycolatopsis</taxon>
    </lineage>
</organism>
<reference evidence="2" key="1">
    <citation type="journal article" date="2019" name="Int. J. Syst. Evol. Microbiol.">
        <title>The Global Catalogue of Microorganisms (GCM) 10K type strain sequencing project: providing services to taxonomists for standard genome sequencing and annotation.</title>
        <authorList>
            <consortium name="The Broad Institute Genomics Platform"/>
            <consortium name="The Broad Institute Genome Sequencing Center for Infectious Disease"/>
            <person name="Wu L."/>
            <person name="Ma J."/>
        </authorList>
    </citation>
    <scope>NUCLEOTIDE SEQUENCE [LARGE SCALE GENOMIC DNA]</scope>
    <source>
        <strain evidence="2">CGMCC 4.7643</strain>
    </source>
</reference>
<evidence type="ECO:0000313" key="1">
    <source>
        <dbReference type="EMBL" id="MFD2463567.1"/>
    </source>
</evidence>
<sequence length="314" mass="34867">MTLIGRHRTQHTIDIDAAPEVVYRIIADAPAWPQHFAPTIHVEQSRLDRGTERLRIWAAANAEVKSWTSIRHLDPAARRIRFRQEVSSPPVAGMGGEWHVRERPGGTRLVLDHDFDAVGDDPAGVAWITEATDTNSRTELANIRALAENWDATGELVFAFDDAVLVRAPLEIVYDFLYAAAEWPERLPHVAGLDLTEDVENIQRMAMETRTRDGSTHTTESIRICFPGERIVYKQLVPPSLMTAHTGEWLFERTANGVLATSRHTVTLNEDAIERVLGAGATVASAREFVRRAAGGNSRDTLALAKEFAEASHV</sequence>
<dbReference type="InterPro" id="IPR023393">
    <property type="entry name" value="START-like_dom_sf"/>
</dbReference>
<accession>A0ABW5GRK0</accession>
<dbReference type="Pfam" id="PF10604">
    <property type="entry name" value="Polyketide_cyc2"/>
    <property type="match status" value="1"/>
</dbReference>
<proteinExistence type="predicted"/>
<dbReference type="CDD" id="cd08861">
    <property type="entry name" value="OtcD1_ARO-CYC_like"/>
    <property type="match status" value="2"/>
</dbReference>
<comment type="caution">
    <text evidence="1">The sequence shown here is derived from an EMBL/GenBank/DDBJ whole genome shotgun (WGS) entry which is preliminary data.</text>
</comment>